<evidence type="ECO:0000313" key="7">
    <source>
        <dbReference type="Proteomes" id="UP001595872"/>
    </source>
</evidence>
<dbReference type="PROSITE" id="PS01081">
    <property type="entry name" value="HTH_TETR_1"/>
    <property type="match status" value="1"/>
</dbReference>
<evidence type="ECO:0000256" key="2">
    <source>
        <dbReference type="ARBA" id="ARBA00023125"/>
    </source>
</evidence>
<feature type="domain" description="HTH tetR-type" evidence="5">
    <location>
        <begin position="23"/>
        <end position="83"/>
    </location>
</feature>
<dbReference type="Pfam" id="PF00440">
    <property type="entry name" value="TetR_N"/>
    <property type="match status" value="1"/>
</dbReference>
<keyword evidence="1" id="KW-0805">Transcription regulation</keyword>
<dbReference type="PANTHER" id="PTHR30055">
    <property type="entry name" value="HTH-TYPE TRANSCRIPTIONAL REGULATOR RUTR"/>
    <property type="match status" value="1"/>
</dbReference>
<dbReference type="InterPro" id="IPR004111">
    <property type="entry name" value="Repressor_TetR_C"/>
</dbReference>
<keyword evidence="2 4" id="KW-0238">DNA-binding</keyword>
<dbReference type="Pfam" id="PF02909">
    <property type="entry name" value="TetR_C_1"/>
    <property type="match status" value="1"/>
</dbReference>
<evidence type="ECO:0000313" key="6">
    <source>
        <dbReference type="EMBL" id="MFC4912443.1"/>
    </source>
</evidence>
<dbReference type="InterPro" id="IPR009057">
    <property type="entry name" value="Homeodomain-like_sf"/>
</dbReference>
<organism evidence="6 7">
    <name type="scientific">Actinomadura gamaensis</name>
    <dbReference type="NCBI Taxonomy" id="1763541"/>
    <lineage>
        <taxon>Bacteria</taxon>
        <taxon>Bacillati</taxon>
        <taxon>Actinomycetota</taxon>
        <taxon>Actinomycetes</taxon>
        <taxon>Streptosporangiales</taxon>
        <taxon>Thermomonosporaceae</taxon>
        <taxon>Actinomadura</taxon>
    </lineage>
</organism>
<reference evidence="7" key="1">
    <citation type="journal article" date="2019" name="Int. J. Syst. Evol. Microbiol.">
        <title>The Global Catalogue of Microorganisms (GCM) 10K type strain sequencing project: providing services to taxonomists for standard genome sequencing and annotation.</title>
        <authorList>
            <consortium name="The Broad Institute Genomics Platform"/>
            <consortium name="The Broad Institute Genome Sequencing Center for Infectious Disease"/>
            <person name="Wu L."/>
            <person name="Ma J."/>
        </authorList>
    </citation>
    <scope>NUCLEOTIDE SEQUENCE [LARGE SCALE GENOMIC DNA]</scope>
    <source>
        <strain evidence="7">KLKA75</strain>
    </source>
</reference>
<dbReference type="InterPro" id="IPR050109">
    <property type="entry name" value="HTH-type_TetR-like_transc_reg"/>
</dbReference>
<proteinExistence type="predicted"/>
<name>A0ABV9UA71_9ACTN</name>
<evidence type="ECO:0000256" key="3">
    <source>
        <dbReference type="ARBA" id="ARBA00023163"/>
    </source>
</evidence>
<evidence type="ECO:0000259" key="5">
    <source>
        <dbReference type="PROSITE" id="PS50977"/>
    </source>
</evidence>
<dbReference type="Gene3D" id="1.10.10.60">
    <property type="entry name" value="Homeodomain-like"/>
    <property type="match status" value="1"/>
</dbReference>
<dbReference type="SUPFAM" id="SSF46689">
    <property type="entry name" value="Homeodomain-like"/>
    <property type="match status" value="1"/>
</dbReference>
<accession>A0ABV9UA71</accession>
<dbReference type="SUPFAM" id="SSF48498">
    <property type="entry name" value="Tetracyclin repressor-like, C-terminal domain"/>
    <property type="match status" value="1"/>
</dbReference>
<keyword evidence="3" id="KW-0804">Transcription</keyword>
<sequence length="248" mass="27458">MADEQVVPSVWARPEKSRSARPALSREQIVTEAIKLLDAEGVDALSMRKLGQALNAGATSLYRHVANKDQLLELVVDEIYGELRVPSLDDPAEWRRAIAVLAHEMRDMILRHPWIAPILGLVGSTYLGPNVTGLTEEMLGLMEEAGFSLLEGNRAVKALFAYVIGWTVSEAAWLLALARSGQTEEEWLEQIRPAMDYAMANNPRLARLYAAQRDAHPATEPAQSIPQDEFDYGLARFLDGLEATLARP</sequence>
<dbReference type="PROSITE" id="PS50977">
    <property type="entry name" value="HTH_TETR_2"/>
    <property type="match status" value="1"/>
</dbReference>
<dbReference type="Gene3D" id="1.10.357.10">
    <property type="entry name" value="Tetracycline Repressor, domain 2"/>
    <property type="match status" value="1"/>
</dbReference>
<keyword evidence="7" id="KW-1185">Reference proteome</keyword>
<evidence type="ECO:0000256" key="4">
    <source>
        <dbReference type="PROSITE-ProRule" id="PRU00335"/>
    </source>
</evidence>
<feature type="DNA-binding region" description="H-T-H motif" evidence="4">
    <location>
        <begin position="46"/>
        <end position="65"/>
    </location>
</feature>
<gene>
    <name evidence="6" type="ORF">ACFPCY_34445</name>
</gene>
<dbReference type="PANTHER" id="PTHR30055:SF151">
    <property type="entry name" value="TRANSCRIPTIONAL REGULATORY PROTEIN"/>
    <property type="match status" value="1"/>
</dbReference>
<evidence type="ECO:0000256" key="1">
    <source>
        <dbReference type="ARBA" id="ARBA00023015"/>
    </source>
</evidence>
<dbReference type="EMBL" id="JBHSIT010000012">
    <property type="protein sequence ID" value="MFC4912443.1"/>
    <property type="molecule type" value="Genomic_DNA"/>
</dbReference>
<dbReference type="InterPro" id="IPR001647">
    <property type="entry name" value="HTH_TetR"/>
</dbReference>
<dbReference type="Proteomes" id="UP001595872">
    <property type="component" value="Unassembled WGS sequence"/>
</dbReference>
<dbReference type="InterPro" id="IPR036271">
    <property type="entry name" value="Tet_transcr_reg_TetR-rel_C_sf"/>
</dbReference>
<comment type="caution">
    <text evidence="6">The sequence shown here is derived from an EMBL/GenBank/DDBJ whole genome shotgun (WGS) entry which is preliminary data.</text>
</comment>
<dbReference type="RefSeq" id="WP_378262357.1">
    <property type="nucleotide sequence ID" value="NZ_JBHSIT010000012.1"/>
</dbReference>
<protein>
    <submittedName>
        <fullName evidence="6">TetR/AcrR family transcriptional regulator</fullName>
    </submittedName>
</protein>
<dbReference type="InterPro" id="IPR023772">
    <property type="entry name" value="DNA-bd_HTH_TetR-type_CS"/>
</dbReference>